<comment type="caution">
    <text evidence="2">The sequence shown here is derived from an EMBL/GenBank/DDBJ whole genome shotgun (WGS) entry which is preliminary data.</text>
</comment>
<proteinExistence type="predicted"/>
<evidence type="ECO:0000313" key="2">
    <source>
        <dbReference type="EMBL" id="OIT27142.1"/>
    </source>
</evidence>
<evidence type="ECO:0000259" key="1">
    <source>
        <dbReference type="Pfam" id="PF24758"/>
    </source>
</evidence>
<dbReference type="Gene3D" id="3.80.10.10">
    <property type="entry name" value="Ribonuclease Inhibitor"/>
    <property type="match status" value="1"/>
</dbReference>
<dbReference type="AlphaFoldDB" id="A0A1J6KCJ2"/>
<dbReference type="InterPro" id="IPR055411">
    <property type="entry name" value="LRR_FXL15/At3g58940/PEG3-like"/>
</dbReference>
<dbReference type="EMBL" id="MJEQ01002516">
    <property type="protein sequence ID" value="OIT27142.1"/>
    <property type="molecule type" value="Genomic_DNA"/>
</dbReference>
<feature type="domain" description="F-box/LRR-repeat protein 15/At3g58940/PEG3-like LRR" evidence="1">
    <location>
        <begin position="80"/>
        <end position="199"/>
    </location>
</feature>
<evidence type="ECO:0000313" key="3">
    <source>
        <dbReference type="Proteomes" id="UP000187609"/>
    </source>
</evidence>
<reference evidence="2" key="1">
    <citation type="submission" date="2016-11" db="EMBL/GenBank/DDBJ databases">
        <title>The genome of Nicotiana attenuata.</title>
        <authorList>
            <person name="Xu S."/>
            <person name="Brockmoeller T."/>
            <person name="Gaquerel E."/>
            <person name="Navarro A."/>
            <person name="Kuhl H."/>
            <person name="Gase K."/>
            <person name="Ling Z."/>
            <person name="Zhou W."/>
            <person name="Kreitzer C."/>
            <person name="Stanke M."/>
            <person name="Tang H."/>
            <person name="Lyons E."/>
            <person name="Pandey P."/>
            <person name="Pandey S.P."/>
            <person name="Timmermann B."/>
            <person name="Baldwin I.T."/>
        </authorList>
    </citation>
    <scope>NUCLEOTIDE SEQUENCE [LARGE SCALE GENOMIC DNA]</scope>
    <source>
        <strain evidence="2">UT</strain>
    </source>
</reference>
<dbReference type="PANTHER" id="PTHR31639:SF172">
    <property type="entry name" value="F-BOX_LRR-REPEAT PROTEIN 25-LIKE"/>
    <property type="match status" value="1"/>
</dbReference>
<dbReference type="InterPro" id="IPR032675">
    <property type="entry name" value="LRR_dom_sf"/>
</dbReference>
<accession>A0A1J6KCJ2</accession>
<keyword evidence="3" id="KW-1185">Reference proteome</keyword>
<dbReference type="SUPFAM" id="SSF52047">
    <property type="entry name" value="RNI-like"/>
    <property type="match status" value="1"/>
</dbReference>
<dbReference type="PANTHER" id="PTHR31639">
    <property type="entry name" value="F-BOX PROTEIN-LIKE"/>
    <property type="match status" value="1"/>
</dbReference>
<dbReference type="STRING" id="49451.A0A1J6KCJ2"/>
<organism evidence="2 3">
    <name type="scientific">Nicotiana attenuata</name>
    <name type="common">Coyote tobacco</name>
    <dbReference type="NCBI Taxonomy" id="49451"/>
    <lineage>
        <taxon>Eukaryota</taxon>
        <taxon>Viridiplantae</taxon>
        <taxon>Streptophyta</taxon>
        <taxon>Embryophyta</taxon>
        <taxon>Tracheophyta</taxon>
        <taxon>Spermatophyta</taxon>
        <taxon>Magnoliopsida</taxon>
        <taxon>eudicotyledons</taxon>
        <taxon>Gunneridae</taxon>
        <taxon>Pentapetalae</taxon>
        <taxon>asterids</taxon>
        <taxon>lamiids</taxon>
        <taxon>Solanales</taxon>
        <taxon>Solanaceae</taxon>
        <taxon>Nicotianoideae</taxon>
        <taxon>Nicotianeae</taxon>
        <taxon>Nicotiana</taxon>
    </lineage>
</organism>
<gene>
    <name evidence="2" type="ORF">A4A49_54767</name>
</gene>
<dbReference type="Proteomes" id="UP000187609">
    <property type="component" value="Unassembled WGS sequence"/>
</dbReference>
<dbReference type="Pfam" id="PF24758">
    <property type="entry name" value="LRR_At5g56370"/>
    <property type="match status" value="1"/>
</dbReference>
<dbReference type="Gramene" id="OIT27142">
    <property type="protein sequence ID" value="OIT27142"/>
    <property type="gene ID" value="A4A49_54767"/>
</dbReference>
<sequence length="231" mass="27058">MLPERDNKVIVRSSVLSKRWRFLWKSVPISLHLNHFDEVNRELHYWRSFEKIRKCRASLYNKNMSYAKDADLWVHFAIKVAKVEDFSLIDFKGKFFYELPQFAYTSTSLRNLVLSGCKLKPSGSVNWSNLVLLSIRNQKLKEGVARKVLSGCPNLECLELNNVWGINHLEISSVKLRKLTIEYYRYGMLEILAPCFHHLQISGFCEGIRLQQIIASELWRLASLYIDSIRT</sequence>
<protein>
    <submittedName>
        <fullName evidence="2">F-boxlrr-repeat protein</fullName>
    </submittedName>
</protein>
<name>A0A1J6KCJ2_NICAT</name>